<dbReference type="InterPro" id="IPR036388">
    <property type="entry name" value="WH-like_DNA-bd_sf"/>
</dbReference>
<keyword evidence="10" id="KW-1185">Reference proteome</keyword>
<keyword evidence="6" id="KW-0175">Coiled coil</keyword>
<dbReference type="InterPro" id="IPR001789">
    <property type="entry name" value="Sig_transdc_resp-reg_receiver"/>
</dbReference>
<accession>A0ABU1ZQ81</accession>
<dbReference type="SMART" id="SM01012">
    <property type="entry name" value="ANTAR"/>
    <property type="match status" value="1"/>
</dbReference>
<evidence type="ECO:0000256" key="3">
    <source>
        <dbReference type="ARBA" id="ARBA00022989"/>
    </source>
</evidence>
<dbReference type="Gene3D" id="1.10.10.10">
    <property type="entry name" value="Winged helix-like DNA-binding domain superfamily/Winged helix DNA-binding domain"/>
    <property type="match status" value="1"/>
</dbReference>
<dbReference type="Pfam" id="PF13675">
    <property type="entry name" value="PilJ"/>
    <property type="match status" value="2"/>
</dbReference>
<dbReference type="Pfam" id="PF03861">
    <property type="entry name" value="ANTAR"/>
    <property type="match status" value="1"/>
</dbReference>
<evidence type="ECO:0000256" key="4">
    <source>
        <dbReference type="ARBA" id="ARBA00023136"/>
    </source>
</evidence>
<dbReference type="InterPro" id="IPR029095">
    <property type="entry name" value="NarX-like_N"/>
</dbReference>
<keyword evidence="4" id="KW-0472">Membrane</keyword>
<gene>
    <name evidence="9" type="ORF">J2X15_003018</name>
</gene>
<evidence type="ECO:0000256" key="1">
    <source>
        <dbReference type="ARBA" id="ARBA00004141"/>
    </source>
</evidence>
<name>A0ABU1ZQ81_9BURK</name>
<evidence type="ECO:0000256" key="2">
    <source>
        <dbReference type="ARBA" id="ARBA00022692"/>
    </source>
</evidence>
<feature type="modified residue" description="4-aspartylphosphate" evidence="5">
    <location>
        <position position="53"/>
    </location>
</feature>
<dbReference type="Gene3D" id="3.40.50.2300">
    <property type="match status" value="1"/>
</dbReference>
<feature type="domain" description="Response regulatory" evidence="7">
    <location>
        <begin position="3"/>
        <end position="117"/>
    </location>
</feature>
<evidence type="ECO:0000259" key="8">
    <source>
        <dbReference type="PROSITE" id="PS50921"/>
    </source>
</evidence>
<dbReference type="PROSITE" id="PS50921">
    <property type="entry name" value="ANTAR"/>
    <property type="match status" value="1"/>
</dbReference>
<reference evidence="9 10" key="1">
    <citation type="submission" date="2023-07" db="EMBL/GenBank/DDBJ databases">
        <title>Sorghum-associated microbial communities from plants grown in Nebraska, USA.</title>
        <authorList>
            <person name="Schachtman D."/>
        </authorList>
    </citation>
    <scope>NUCLEOTIDE SEQUENCE [LARGE SCALE GENOMIC DNA]</scope>
    <source>
        <strain evidence="9 10">BE308</strain>
    </source>
</reference>
<keyword evidence="5" id="KW-0597">Phosphoprotein</keyword>
<dbReference type="SUPFAM" id="SSF52172">
    <property type="entry name" value="CheY-like"/>
    <property type="match status" value="1"/>
</dbReference>
<feature type="coiled-coil region" evidence="6">
    <location>
        <begin position="113"/>
        <end position="140"/>
    </location>
</feature>
<sequence length="427" mass="46179">MTSALLCSTRQKTAPTMAADLQAAGISVLATVDDCSKLVQGVVLHAPDVVICDVPLPTSAWFQALQVVGQTVPRPLIVFTTDSDASHIAQATECGVHAYVVNGYGANRLRPLIHLAQARFHKAEQQRQAYEELATRFEERKAVDRAKGILMRAQSLSDDDAFRTLRSAAMSSNQRMGQLSQHIIQSAHFAEAVNRSGQLRMLSQRLVKLHLLQAARVQAVHHAALLQDSVQWVDSNFALLRKNLSQPTYGDLLAQVAQTWELLKAALAAGGTDVVEREAEALLMGAERLTASLESSGAAAPLQVLNLAGRQRMLSQRFSKYALLALEGEGVAVELAQAGMRAAQQEFEKALTYLNGLPLSTPAIHEALGAAGVAWLQMVAAAQDAQRLSPAKRGSRLEDLAAGSETLLGLFEQLSRHYEHSMQMLVG</sequence>
<comment type="subcellular location">
    <subcellularLocation>
        <location evidence="1">Membrane</location>
        <topology evidence="1">Multi-pass membrane protein</topology>
    </subcellularLocation>
</comment>
<evidence type="ECO:0000256" key="6">
    <source>
        <dbReference type="SAM" id="Coils"/>
    </source>
</evidence>
<dbReference type="Proteomes" id="UP001268089">
    <property type="component" value="Unassembled WGS sequence"/>
</dbReference>
<keyword evidence="2" id="KW-0812">Transmembrane</keyword>
<comment type="caution">
    <text evidence="9">The sequence shown here is derived from an EMBL/GenBank/DDBJ whole genome shotgun (WGS) entry which is preliminary data.</text>
</comment>
<organism evidence="9 10">
    <name type="scientific">Rhodoferax saidenbachensis</name>
    <dbReference type="NCBI Taxonomy" id="1484693"/>
    <lineage>
        <taxon>Bacteria</taxon>
        <taxon>Pseudomonadati</taxon>
        <taxon>Pseudomonadota</taxon>
        <taxon>Betaproteobacteria</taxon>
        <taxon>Burkholderiales</taxon>
        <taxon>Comamonadaceae</taxon>
        <taxon>Rhodoferax</taxon>
    </lineage>
</organism>
<protein>
    <submittedName>
        <fullName evidence="9">AmiR/NasT family two-component response regulator</fullName>
    </submittedName>
</protein>
<keyword evidence="3" id="KW-1133">Transmembrane helix</keyword>
<feature type="domain" description="ANTAR" evidence="8">
    <location>
        <begin position="123"/>
        <end position="184"/>
    </location>
</feature>
<dbReference type="EMBL" id="JAVDXO010000007">
    <property type="protein sequence ID" value="MDR7307714.1"/>
    <property type="molecule type" value="Genomic_DNA"/>
</dbReference>
<evidence type="ECO:0000313" key="10">
    <source>
        <dbReference type="Proteomes" id="UP001268089"/>
    </source>
</evidence>
<evidence type="ECO:0000256" key="5">
    <source>
        <dbReference type="PROSITE-ProRule" id="PRU00169"/>
    </source>
</evidence>
<evidence type="ECO:0000259" key="7">
    <source>
        <dbReference type="PROSITE" id="PS50110"/>
    </source>
</evidence>
<proteinExistence type="predicted"/>
<dbReference type="RefSeq" id="WP_310344172.1">
    <property type="nucleotide sequence ID" value="NZ_JAVDXO010000007.1"/>
</dbReference>
<dbReference type="InterPro" id="IPR011006">
    <property type="entry name" value="CheY-like_superfamily"/>
</dbReference>
<dbReference type="InterPro" id="IPR005561">
    <property type="entry name" value="ANTAR"/>
</dbReference>
<dbReference type="PROSITE" id="PS50110">
    <property type="entry name" value="RESPONSE_REGULATORY"/>
    <property type="match status" value="1"/>
</dbReference>
<evidence type="ECO:0000313" key="9">
    <source>
        <dbReference type="EMBL" id="MDR7307714.1"/>
    </source>
</evidence>